<dbReference type="PRINTS" id="PR00033">
    <property type="entry name" value="HTHASNC"/>
</dbReference>
<dbReference type="InterPro" id="IPR000485">
    <property type="entry name" value="AsnC-type_HTH_dom"/>
</dbReference>
<dbReference type="PROSITE" id="PS50956">
    <property type="entry name" value="HTH_ASNC_2"/>
    <property type="match status" value="1"/>
</dbReference>
<evidence type="ECO:0000256" key="2">
    <source>
        <dbReference type="ARBA" id="ARBA00023125"/>
    </source>
</evidence>
<dbReference type="InterPro" id="IPR036390">
    <property type="entry name" value="WH_DNA-bd_sf"/>
</dbReference>
<dbReference type="EMBL" id="JAAZSR010000730">
    <property type="protein sequence ID" value="NKX52776.1"/>
    <property type="molecule type" value="Genomic_DNA"/>
</dbReference>
<dbReference type="InterPro" id="IPR036388">
    <property type="entry name" value="WH-like_DNA-bd_sf"/>
</dbReference>
<dbReference type="Pfam" id="PF13404">
    <property type="entry name" value="HTH_AsnC-type"/>
    <property type="match status" value="1"/>
</dbReference>
<dbReference type="Proteomes" id="UP000523795">
    <property type="component" value="Unassembled WGS sequence"/>
</dbReference>
<keyword evidence="3" id="KW-0804">Transcription</keyword>
<dbReference type="PANTHER" id="PTHR30154">
    <property type="entry name" value="LEUCINE-RESPONSIVE REGULATORY PROTEIN"/>
    <property type="match status" value="1"/>
</dbReference>
<sequence length="121" mass="12957">IDEVDTQLIEILQHDGRTSYRDLAAAVDPSPTAVRTRVQRLPDARTIRTSAVESRGAGGRQLSMGVGMNLTGDNDGVLDLLLSASQVEFVARTVGRFDAVATLAAQSPRGLLAQLEKIRSL</sequence>
<name>A0ABX1JVL4_9MICC</name>
<dbReference type="InterPro" id="IPR019888">
    <property type="entry name" value="Tscrpt_reg_AsnC-like"/>
</dbReference>
<proteinExistence type="predicted"/>
<dbReference type="Gene3D" id="1.10.10.10">
    <property type="entry name" value="Winged helix-like DNA-binding domain superfamily/Winged helix DNA-binding domain"/>
    <property type="match status" value="1"/>
</dbReference>
<keyword evidence="2" id="KW-0238">DNA-binding</keyword>
<accession>A0ABX1JVL4</accession>
<feature type="non-terminal residue" evidence="5">
    <location>
        <position position="1"/>
    </location>
</feature>
<keyword evidence="1" id="KW-0805">Transcription regulation</keyword>
<dbReference type="SUPFAM" id="SSF46785">
    <property type="entry name" value="Winged helix' DNA-binding domain"/>
    <property type="match status" value="1"/>
</dbReference>
<dbReference type="PANTHER" id="PTHR30154:SF34">
    <property type="entry name" value="TRANSCRIPTIONAL REGULATOR AZLB"/>
    <property type="match status" value="1"/>
</dbReference>
<keyword evidence="6" id="KW-1185">Reference proteome</keyword>
<evidence type="ECO:0000313" key="5">
    <source>
        <dbReference type="EMBL" id="NKX52776.1"/>
    </source>
</evidence>
<protein>
    <submittedName>
        <fullName evidence="5">Lrp/AsnC family transcriptional regulator</fullName>
    </submittedName>
</protein>
<dbReference type="SMART" id="SM00344">
    <property type="entry name" value="HTH_ASNC"/>
    <property type="match status" value="1"/>
</dbReference>
<evidence type="ECO:0000256" key="3">
    <source>
        <dbReference type="ARBA" id="ARBA00023163"/>
    </source>
</evidence>
<evidence type="ECO:0000313" key="6">
    <source>
        <dbReference type="Proteomes" id="UP000523795"/>
    </source>
</evidence>
<reference evidence="5 6" key="1">
    <citation type="submission" date="2020-04" db="EMBL/GenBank/DDBJ databases">
        <authorList>
            <person name="Liu S."/>
        </authorList>
    </citation>
    <scope>NUCLEOTIDE SEQUENCE [LARGE SCALE GENOMIC DNA]</scope>
    <source>
        <strain evidence="5 6">CGMCC 1.15091</strain>
    </source>
</reference>
<evidence type="ECO:0000256" key="1">
    <source>
        <dbReference type="ARBA" id="ARBA00023015"/>
    </source>
</evidence>
<feature type="non-terminal residue" evidence="5">
    <location>
        <position position="121"/>
    </location>
</feature>
<organism evidence="5 6">
    <name type="scientific">Arthrobacter deserti</name>
    <dbReference type="NCBI Taxonomy" id="1742687"/>
    <lineage>
        <taxon>Bacteria</taxon>
        <taxon>Bacillati</taxon>
        <taxon>Actinomycetota</taxon>
        <taxon>Actinomycetes</taxon>
        <taxon>Micrococcales</taxon>
        <taxon>Micrococcaceae</taxon>
        <taxon>Arthrobacter</taxon>
    </lineage>
</organism>
<comment type="caution">
    <text evidence="5">The sequence shown here is derived from an EMBL/GenBank/DDBJ whole genome shotgun (WGS) entry which is preliminary data.</text>
</comment>
<evidence type="ECO:0000259" key="4">
    <source>
        <dbReference type="PROSITE" id="PS50956"/>
    </source>
</evidence>
<feature type="domain" description="HTH asnC-type" evidence="4">
    <location>
        <begin position="1"/>
        <end position="61"/>
    </location>
</feature>
<gene>
    <name evidence="5" type="ORF">HER39_19805</name>
</gene>